<reference evidence="2" key="1">
    <citation type="submission" date="2025-08" db="UniProtKB">
        <authorList>
            <consortium name="RefSeq"/>
        </authorList>
    </citation>
    <scope>IDENTIFICATION</scope>
</reference>
<name>A0A6P3YGT2_DINQU</name>
<organism evidence="1 2">
    <name type="scientific">Dinoponera quadriceps</name>
    <name type="common">South American ant</name>
    <dbReference type="NCBI Taxonomy" id="609295"/>
    <lineage>
        <taxon>Eukaryota</taxon>
        <taxon>Metazoa</taxon>
        <taxon>Ecdysozoa</taxon>
        <taxon>Arthropoda</taxon>
        <taxon>Hexapoda</taxon>
        <taxon>Insecta</taxon>
        <taxon>Pterygota</taxon>
        <taxon>Neoptera</taxon>
        <taxon>Endopterygota</taxon>
        <taxon>Hymenoptera</taxon>
        <taxon>Apocrita</taxon>
        <taxon>Aculeata</taxon>
        <taxon>Formicoidea</taxon>
        <taxon>Formicidae</taxon>
        <taxon>Ponerinae</taxon>
        <taxon>Ponerini</taxon>
        <taxon>Dinoponera</taxon>
    </lineage>
</organism>
<sequence length="140" mass="15553">MREDVNPEERRITQGRKERGTLERLLLERKAGGGGPGRRGETTGRLATNLVFRVPRNVLPFSRLPAFPYRVSGVGVLWLGYSLRGRQRCQGGKPPRTPTITRHIWGDLAGPASRASSLGETLKTPWRPWTGSGILGEVHF</sequence>
<dbReference type="RefSeq" id="XP_014488992.1">
    <property type="nucleotide sequence ID" value="XM_014633506.1"/>
</dbReference>
<keyword evidence="1" id="KW-1185">Reference proteome</keyword>
<gene>
    <name evidence="2" type="primary">LOC106752089</name>
</gene>
<dbReference type="AlphaFoldDB" id="A0A6P3YGT2"/>
<accession>A0A6P3YGT2</accession>
<dbReference type="KEGG" id="dqu:106752089"/>
<dbReference type="Proteomes" id="UP000515204">
    <property type="component" value="Unplaced"/>
</dbReference>
<evidence type="ECO:0000313" key="2">
    <source>
        <dbReference type="RefSeq" id="XP_014488992.1"/>
    </source>
</evidence>
<evidence type="ECO:0000313" key="1">
    <source>
        <dbReference type="Proteomes" id="UP000515204"/>
    </source>
</evidence>
<dbReference type="GeneID" id="106752089"/>
<proteinExistence type="predicted"/>
<protein>
    <submittedName>
        <fullName evidence="2">Uncharacterized protein LOC106752089</fullName>
    </submittedName>
</protein>